<dbReference type="EMBL" id="RIAR02000001">
    <property type="protein sequence ID" value="NSL90138.1"/>
    <property type="molecule type" value="Genomic_DNA"/>
</dbReference>
<organism evidence="1 2">
    <name type="scientific">Chitinophaga solisilvae</name>
    <dbReference type="NCBI Taxonomy" id="1233460"/>
    <lineage>
        <taxon>Bacteria</taxon>
        <taxon>Pseudomonadati</taxon>
        <taxon>Bacteroidota</taxon>
        <taxon>Chitinophagia</taxon>
        <taxon>Chitinophagales</taxon>
        <taxon>Chitinophagaceae</taxon>
        <taxon>Chitinophaga</taxon>
    </lineage>
</organism>
<evidence type="ECO:0000313" key="1">
    <source>
        <dbReference type="EMBL" id="NSL90138.1"/>
    </source>
</evidence>
<dbReference type="AlphaFoldDB" id="A0A9Q5DAE3"/>
<dbReference type="Proteomes" id="UP000281028">
    <property type="component" value="Unassembled WGS sequence"/>
</dbReference>
<protein>
    <submittedName>
        <fullName evidence="1">Uncharacterized protein</fullName>
    </submittedName>
</protein>
<evidence type="ECO:0000313" key="2">
    <source>
        <dbReference type="Proteomes" id="UP000281028"/>
    </source>
</evidence>
<accession>A0A9Q5DAE3</accession>
<proteinExistence type="predicted"/>
<comment type="caution">
    <text evidence="1">The sequence shown here is derived from an EMBL/GenBank/DDBJ whole genome shotgun (WGS) entry which is preliminary data.</text>
</comment>
<reference evidence="1" key="1">
    <citation type="submission" date="2020-05" db="EMBL/GenBank/DDBJ databases">
        <title>Chitinophaga laudate sp. nov., isolated from a tropical peat swamp.</title>
        <authorList>
            <person name="Goh C.B.S."/>
            <person name="Lee M.S."/>
            <person name="Parimannan S."/>
            <person name="Pasbakhsh P."/>
            <person name="Yule C.M."/>
            <person name="Rajandas H."/>
            <person name="Loke S."/>
            <person name="Croft L."/>
            <person name="Tan J.B.L."/>
        </authorList>
    </citation>
    <scope>NUCLEOTIDE SEQUENCE</scope>
    <source>
        <strain evidence="1">Mgbs1</strain>
    </source>
</reference>
<dbReference type="RefSeq" id="WP_158631633.1">
    <property type="nucleotide sequence ID" value="NZ_JAABOK010000005.1"/>
</dbReference>
<name>A0A9Q5DAE3_9BACT</name>
<sequence length="50" mass="4935">MKAQATISHCSIAAAEKNAALPAAAVKDLEGGCGGTCIGTAEKLIATDNF</sequence>
<gene>
    <name evidence="1" type="ORF">ECE50_025105</name>
</gene>
<keyword evidence="2" id="KW-1185">Reference proteome</keyword>